<evidence type="ECO:0000313" key="10">
    <source>
        <dbReference type="Proteomes" id="UP000038040"/>
    </source>
</evidence>
<evidence type="ECO:0000256" key="6">
    <source>
        <dbReference type="ARBA" id="ARBA00023136"/>
    </source>
</evidence>
<feature type="transmembrane region" description="Helical" evidence="8">
    <location>
        <begin position="75"/>
        <end position="93"/>
    </location>
</feature>
<dbReference type="GO" id="GO:0022857">
    <property type="term" value="F:transmembrane transporter activity"/>
    <property type="evidence" value="ECO:0007669"/>
    <property type="project" value="InterPro"/>
</dbReference>
<evidence type="ECO:0000256" key="1">
    <source>
        <dbReference type="ARBA" id="ARBA00004141"/>
    </source>
</evidence>
<feature type="transmembrane region" description="Helical" evidence="8">
    <location>
        <begin position="228"/>
        <end position="246"/>
    </location>
</feature>
<keyword evidence="3" id="KW-0813">Transport</keyword>
<evidence type="ECO:0000256" key="3">
    <source>
        <dbReference type="ARBA" id="ARBA00022448"/>
    </source>
</evidence>
<dbReference type="STRING" id="318479.A0A0N4UQ46"/>
<keyword evidence="5 8" id="KW-1133">Transmembrane helix</keyword>
<comment type="similarity">
    <text evidence="2">Belongs to the SLC35F solute transporter family.</text>
</comment>
<dbReference type="PANTHER" id="PTHR14233:SF4">
    <property type="entry name" value="SOLUTE CARRIER FAMILY 35 MEMBER F2"/>
    <property type="match status" value="1"/>
</dbReference>
<feature type="transmembrane region" description="Helical" evidence="8">
    <location>
        <begin position="293"/>
        <end position="314"/>
    </location>
</feature>
<dbReference type="InterPro" id="IPR037185">
    <property type="entry name" value="EmrE-like"/>
</dbReference>
<dbReference type="Proteomes" id="UP000038040">
    <property type="component" value="Unplaced"/>
</dbReference>
<feature type="transmembrane region" description="Helical" evidence="8">
    <location>
        <begin position="144"/>
        <end position="163"/>
    </location>
</feature>
<evidence type="ECO:0000313" key="12">
    <source>
        <dbReference type="WBParaSite" id="DME_0001011301-mRNA-1"/>
    </source>
</evidence>
<dbReference type="InterPro" id="IPR009262">
    <property type="entry name" value="SLC35_F1/F2/F6"/>
</dbReference>
<feature type="transmembrane region" description="Helical" evidence="8">
    <location>
        <begin position="197"/>
        <end position="216"/>
    </location>
</feature>
<feature type="transmembrane region" description="Helical" evidence="8">
    <location>
        <begin position="169"/>
        <end position="190"/>
    </location>
</feature>
<evidence type="ECO:0000256" key="7">
    <source>
        <dbReference type="ARBA" id="ARBA00037727"/>
    </source>
</evidence>
<name>A0A0N4UQ46_DRAME</name>
<dbReference type="AlphaFoldDB" id="A0A0N4UQ46"/>
<sequence length="418" mass="46879">MLATHNNLKQEVATTDNGVIVAPNYIPQVIVTSSPNAGVSTNVGPTMQQYASPDDDGIDCSPCCNNGNIRRTFQIICLGQVLSICLCGTGVASEILQKQDIRTPAAQSFLSYFFLSCVYSTLLICRKDGETFFSIFLKRGWKYFILSFLDVQANYIIVYAYQFTNLTSIQLLDCATIPTVLLLSCLFLSARYLVTHIIGVMVCLIGIAMLIWADVLEGKGLSGGSNRLLGDILCIIGSILYAIGNVCEEYLVKQNNRIEYLGMVSLFSSIISGIQLAITEHRELANVRWSSKIIAIYLLFAFCMFIFYSLVTIVMQKSSALMFNLSIQTADFYTLMFGLFKKEIFYFFSLFQALYFLSFFTILIGSIVYSFYETERGERSEFCRIFSSCGLDSDDASTNGSYYVKFFSKFSKFLDISR</sequence>
<keyword evidence="4 8" id="KW-0812">Transmembrane</keyword>
<evidence type="ECO:0000256" key="4">
    <source>
        <dbReference type="ARBA" id="ARBA00022692"/>
    </source>
</evidence>
<reference evidence="9 11" key="2">
    <citation type="submission" date="2018-11" db="EMBL/GenBank/DDBJ databases">
        <authorList>
            <consortium name="Pathogen Informatics"/>
        </authorList>
    </citation>
    <scope>NUCLEOTIDE SEQUENCE [LARGE SCALE GENOMIC DNA]</scope>
</reference>
<comment type="subcellular location">
    <subcellularLocation>
        <location evidence="1">Membrane</location>
        <topology evidence="1">Multi-pass membrane protein</topology>
    </subcellularLocation>
</comment>
<dbReference type="WBParaSite" id="DME_0001011301-mRNA-1">
    <property type="protein sequence ID" value="DME_0001011301-mRNA-1"/>
    <property type="gene ID" value="DME_0001011301"/>
</dbReference>
<keyword evidence="6 8" id="KW-0472">Membrane</keyword>
<feature type="transmembrane region" description="Helical" evidence="8">
    <location>
        <begin position="321"/>
        <end position="340"/>
    </location>
</feature>
<dbReference type="GO" id="GO:0016020">
    <property type="term" value="C:membrane"/>
    <property type="evidence" value="ECO:0007669"/>
    <property type="project" value="UniProtKB-SubCell"/>
</dbReference>
<proteinExistence type="inferred from homology"/>
<dbReference type="Proteomes" id="UP000274756">
    <property type="component" value="Unassembled WGS sequence"/>
</dbReference>
<evidence type="ECO:0000313" key="9">
    <source>
        <dbReference type="EMBL" id="VDN53670.1"/>
    </source>
</evidence>
<reference evidence="12" key="1">
    <citation type="submission" date="2017-02" db="UniProtKB">
        <authorList>
            <consortium name="WormBaseParasite"/>
        </authorList>
    </citation>
    <scope>IDENTIFICATION</scope>
</reference>
<accession>A0A0N4UQ46</accession>
<feature type="transmembrane region" description="Helical" evidence="8">
    <location>
        <begin position="258"/>
        <end position="278"/>
    </location>
</feature>
<dbReference type="PANTHER" id="PTHR14233">
    <property type="entry name" value="DUF914-RELATED"/>
    <property type="match status" value="1"/>
</dbReference>
<feature type="transmembrane region" description="Helical" evidence="8">
    <location>
        <begin position="346"/>
        <end position="372"/>
    </location>
</feature>
<dbReference type="SUPFAM" id="SSF103481">
    <property type="entry name" value="Multidrug resistance efflux transporter EmrE"/>
    <property type="match status" value="1"/>
</dbReference>
<comment type="function">
    <text evidence="7">Putative solute transporter.</text>
</comment>
<dbReference type="EMBL" id="UYYG01000162">
    <property type="protein sequence ID" value="VDN53670.1"/>
    <property type="molecule type" value="Genomic_DNA"/>
</dbReference>
<evidence type="ECO:0000256" key="5">
    <source>
        <dbReference type="ARBA" id="ARBA00022989"/>
    </source>
</evidence>
<gene>
    <name evidence="9" type="ORF">DME_LOCUS3643</name>
</gene>
<keyword evidence="11" id="KW-1185">Reference proteome</keyword>
<evidence type="ECO:0000313" key="11">
    <source>
        <dbReference type="Proteomes" id="UP000274756"/>
    </source>
</evidence>
<dbReference type="InterPro" id="IPR052221">
    <property type="entry name" value="SLC35F_Transporter"/>
</dbReference>
<evidence type="ECO:0000256" key="8">
    <source>
        <dbReference type="SAM" id="Phobius"/>
    </source>
</evidence>
<dbReference type="Pfam" id="PF06027">
    <property type="entry name" value="SLC35F"/>
    <property type="match status" value="1"/>
</dbReference>
<organism evidence="10 12">
    <name type="scientific">Dracunculus medinensis</name>
    <name type="common">Guinea worm</name>
    <dbReference type="NCBI Taxonomy" id="318479"/>
    <lineage>
        <taxon>Eukaryota</taxon>
        <taxon>Metazoa</taxon>
        <taxon>Ecdysozoa</taxon>
        <taxon>Nematoda</taxon>
        <taxon>Chromadorea</taxon>
        <taxon>Rhabditida</taxon>
        <taxon>Spirurina</taxon>
        <taxon>Dracunculoidea</taxon>
        <taxon>Dracunculidae</taxon>
        <taxon>Dracunculus</taxon>
    </lineage>
</organism>
<feature type="transmembrane region" description="Helical" evidence="8">
    <location>
        <begin position="105"/>
        <end position="124"/>
    </location>
</feature>
<evidence type="ECO:0000256" key="2">
    <source>
        <dbReference type="ARBA" id="ARBA00007863"/>
    </source>
</evidence>
<dbReference type="OrthoDB" id="429955at2759"/>
<protein>
    <submittedName>
        <fullName evidence="12">Solute carrier family 35 member F1</fullName>
    </submittedName>
</protein>